<evidence type="ECO:0000256" key="3">
    <source>
        <dbReference type="ARBA" id="ARBA00023163"/>
    </source>
</evidence>
<protein>
    <submittedName>
        <fullName evidence="5">Putative transcriptional regulator</fullName>
    </submittedName>
</protein>
<dbReference type="AlphaFoldDB" id="L0A971"/>
<dbReference type="InterPro" id="IPR000524">
    <property type="entry name" value="Tscrpt_reg_HTH_GntR"/>
</dbReference>
<feature type="domain" description="HTH gntR-type" evidence="4">
    <location>
        <begin position="20"/>
        <end position="88"/>
    </location>
</feature>
<dbReference type="GO" id="GO:0003700">
    <property type="term" value="F:DNA-binding transcription factor activity"/>
    <property type="evidence" value="ECO:0007669"/>
    <property type="project" value="InterPro"/>
</dbReference>
<dbReference type="EMBL" id="CP003383">
    <property type="protein sequence ID" value="AFZ69672.1"/>
    <property type="molecule type" value="Genomic_DNA"/>
</dbReference>
<evidence type="ECO:0000313" key="5">
    <source>
        <dbReference type="EMBL" id="AFZ69672.1"/>
    </source>
</evidence>
<geneLocation type="plasmid" evidence="5 6">
    <name>pDEIPE01</name>
</geneLocation>
<dbReference type="KEGG" id="dpd:Deipe_4331"/>
<dbReference type="HOGENOM" id="CLU_070035_0_0_0"/>
<dbReference type="PROSITE" id="PS50949">
    <property type="entry name" value="HTH_GNTR"/>
    <property type="match status" value="1"/>
</dbReference>
<dbReference type="CDD" id="cd07377">
    <property type="entry name" value="WHTH_GntR"/>
    <property type="match status" value="1"/>
</dbReference>
<keyword evidence="2" id="KW-0238">DNA-binding</keyword>
<dbReference type="InterPro" id="IPR036390">
    <property type="entry name" value="WH_DNA-bd_sf"/>
</dbReference>
<dbReference type="SMART" id="SM00345">
    <property type="entry name" value="HTH_GNTR"/>
    <property type="match status" value="1"/>
</dbReference>
<dbReference type="SUPFAM" id="SSF46785">
    <property type="entry name" value="Winged helix' DNA-binding domain"/>
    <property type="match status" value="1"/>
</dbReference>
<organism evidence="5 6">
    <name type="scientific">Deinococcus peraridilitoris (strain DSM 19664 / LMG 22246 / CIP 109416 / KR-200)</name>
    <dbReference type="NCBI Taxonomy" id="937777"/>
    <lineage>
        <taxon>Bacteria</taxon>
        <taxon>Thermotogati</taxon>
        <taxon>Deinococcota</taxon>
        <taxon>Deinococci</taxon>
        <taxon>Deinococcales</taxon>
        <taxon>Deinococcaceae</taxon>
        <taxon>Deinococcus</taxon>
    </lineage>
</organism>
<keyword evidence="5" id="KW-0614">Plasmid</keyword>
<dbReference type="PANTHER" id="PTHR38445">
    <property type="entry name" value="HTH-TYPE TRANSCRIPTIONAL REPRESSOR YTRA"/>
    <property type="match status" value="1"/>
</dbReference>
<dbReference type="Pfam" id="PF00392">
    <property type="entry name" value="GntR"/>
    <property type="match status" value="1"/>
</dbReference>
<dbReference type="PANTHER" id="PTHR38445:SF9">
    <property type="entry name" value="HTH-TYPE TRANSCRIPTIONAL REPRESSOR YTRA"/>
    <property type="match status" value="1"/>
</dbReference>
<keyword evidence="6" id="KW-1185">Reference proteome</keyword>
<name>L0A971_DEIPD</name>
<dbReference type="GO" id="GO:0003677">
    <property type="term" value="F:DNA binding"/>
    <property type="evidence" value="ECO:0007669"/>
    <property type="project" value="UniProtKB-KW"/>
</dbReference>
<keyword evidence="1" id="KW-0805">Transcription regulation</keyword>
<reference evidence="6" key="1">
    <citation type="submission" date="2012-03" db="EMBL/GenBank/DDBJ databases">
        <title>Complete sequence of plasmid 1 of Deinococcus peraridilitoris DSM 19664.</title>
        <authorList>
            <person name="Lucas S."/>
            <person name="Copeland A."/>
            <person name="Lapidus A."/>
            <person name="Glavina del Rio T."/>
            <person name="Dalin E."/>
            <person name="Tice H."/>
            <person name="Bruce D."/>
            <person name="Goodwin L."/>
            <person name="Pitluck S."/>
            <person name="Peters L."/>
            <person name="Mikhailova N."/>
            <person name="Lu M."/>
            <person name="Kyrpides N."/>
            <person name="Mavromatis K."/>
            <person name="Ivanova N."/>
            <person name="Brettin T."/>
            <person name="Detter J.C."/>
            <person name="Han C."/>
            <person name="Larimer F."/>
            <person name="Land M."/>
            <person name="Hauser L."/>
            <person name="Markowitz V."/>
            <person name="Cheng J.-F."/>
            <person name="Hugenholtz P."/>
            <person name="Woyke T."/>
            <person name="Wu D."/>
            <person name="Pukall R."/>
            <person name="Steenblock K."/>
            <person name="Brambilla E."/>
            <person name="Klenk H.-P."/>
            <person name="Eisen J.A."/>
        </authorList>
    </citation>
    <scope>NUCLEOTIDE SEQUENCE [LARGE SCALE GENOMIC DNA]</scope>
    <source>
        <strain evidence="6">DSM 19664 / LMG 22246 / CIP 109416 / KR-200</strain>
        <plasmid evidence="6">Plasmid pDEIPE01</plasmid>
    </source>
</reference>
<proteinExistence type="predicted"/>
<dbReference type="InterPro" id="IPR036388">
    <property type="entry name" value="WH-like_DNA-bd_sf"/>
</dbReference>
<dbReference type="RefSeq" id="WP_015231572.1">
    <property type="nucleotide sequence ID" value="NC_019789.1"/>
</dbReference>
<evidence type="ECO:0000256" key="2">
    <source>
        <dbReference type="ARBA" id="ARBA00023125"/>
    </source>
</evidence>
<accession>L0A971</accession>
<dbReference type="Gene3D" id="1.10.10.10">
    <property type="entry name" value="Winged helix-like DNA-binding domain superfamily/Winged helix DNA-binding domain"/>
    <property type="match status" value="1"/>
</dbReference>
<sequence>MHNTPDSKTPRFTLDRSLNIPVVVQLRGQIEYGIACGEIARGSRLPSVRELAQELGIGHVTAAQVYKDLMARGMIVTHPGKGTFVAPATSAARSAAPNFHRIRAMLSDVLERAERDGITPEQVAELLNTLLSRSATLPARGVRVVIIGLFDEVTRAYAEDLHAALLPEDYVQAVTLEQLRHGQLRTEIQQSDVVLALAHRVNEARQLLPGVDVLPVGFIAAPATRTALAALDPRVSLAVIATFEDFLPTFNVGVKRFAPHVTTVRATHINAADLTELLAWCDVAVYASGSERIAELLPTPKHAFEYRHTIDPRDVEQLVLPAVHARRSHAAQRIKT</sequence>
<dbReference type="Proteomes" id="UP000010467">
    <property type="component" value="Plasmid pDEIPE01"/>
</dbReference>
<evidence type="ECO:0000256" key="1">
    <source>
        <dbReference type="ARBA" id="ARBA00023015"/>
    </source>
</evidence>
<evidence type="ECO:0000259" key="4">
    <source>
        <dbReference type="PROSITE" id="PS50949"/>
    </source>
</evidence>
<dbReference type="PATRIC" id="fig|937777.3.peg.4361"/>
<gene>
    <name evidence="5" type="ordered locus">Deipe_4331</name>
</gene>
<keyword evidence="3" id="KW-0804">Transcription</keyword>
<evidence type="ECO:0000313" key="6">
    <source>
        <dbReference type="Proteomes" id="UP000010467"/>
    </source>
</evidence>